<feature type="region of interest" description="Disordered" evidence="1">
    <location>
        <begin position="291"/>
        <end position="336"/>
    </location>
</feature>
<keyword evidence="2" id="KW-0812">Transmembrane</keyword>
<feature type="chain" id="PRO_5007858094" description="Carbohydrate-binding module family 13 protein" evidence="3">
    <location>
        <begin position="17"/>
        <end position="366"/>
    </location>
</feature>
<evidence type="ECO:0008006" key="6">
    <source>
        <dbReference type="Google" id="ProtNLM"/>
    </source>
</evidence>
<evidence type="ECO:0000313" key="5">
    <source>
        <dbReference type="Proteomes" id="UP000076842"/>
    </source>
</evidence>
<feature type="transmembrane region" description="Helical" evidence="2">
    <location>
        <begin position="342"/>
        <end position="365"/>
    </location>
</feature>
<dbReference type="OrthoDB" id="2564904at2759"/>
<keyword evidence="3" id="KW-0732">Signal</keyword>
<protein>
    <recommendedName>
        <fullName evidence="6">Carbohydrate-binding module family 13 protein</fullName>
    </recommendedName>
</protein>
<evidence type="ECO:0000313" key="4">
    <source>
        <dbReference type="EMBL" id="KZT57893.1"/>
    </source>
</evidence>
<organism evidence="4 5">
    <name type="scientific">Calocera cornea HHB12733</name>
    <dbReference type="NCBI Taxonomy" id="1353952"/>
    <lineage>
        <taxon>Eukaryota</taxon>
        <taxon>Fungi</taxon>
        <taxon>Dikarya</taxon>
        <taxon>Basidiomycota</taxon>
        <taxon>Agaricomycotina</taxon>
        <taxon>Dacrymycetes</taxon>
        <taxon>Dacrymycetales</taxon>
        <taxon>Dacrymycetaceae</taxon>
        <taxon>Calocera</taxon>
    </lineage>
</organism>
<evidence type="ECO:0000256" key="2">
    <source>
        <dbReference type="SAM" id="Phobius"/>
    </source>
</evidence>
<keyword evidence="5" id="KW-1185">Reference proteome</keyword>
<feature type="signal peptide" evidence="3">
    <location>
        <begin position="1"/>
        <end position="16"/>
    </location>
</feature>
<accession>A0A165GCE1</accession>
<name>A0A165GCE1_9BASI</name>
<keyword evidence="2" id="KW-1133">Transmembrane helix</keyword>
<evidence type="ECO:0000256" key="1">
    <source>
        <dbReference type="SAM" id="MobiDB-lite"/>
    </source>
</evidence>
<dbReference type="AlphaFoldDB" id="A0A165GCE1"/>
<reference evidence="4 5" key="1">
    <citation type="journal article" date="2016" name="Mol. Biol. Evol.">
        <title>Comparative Genomics of Early-Diverging Mushroom-Forming Fungi Provides Insights into the Origins of Lignocellulose Decay Capabilities.</title>
        <authorList>
            <person name="Nagy L.G."/>
            <person name="Riley R."/>
            <person name="Tritt A."/>
            <person name="Adam C."/>
            <person name="Daum C."/>
            <person name="Floudas D."/>
            <person name="Sun H."/>
            <person name="Yadav J.S."/>
            <person name="Pangilinan J."/>
            <person name="Larsson K.H."/>
            <person name="Matsuura K."/>
            <person name="Barry K."/>
            <person name="Labutti K."/>
            <person name="Kuo R."/>
            <person name="Ohm R.A."/>
            <person name="Bhattacharya S.S."/>
            <person name="Shirouzu T."/>
            <person name="Yoshinaga Y."/>
            <person name="Martin F.M."/>
            <person name="Grigoriev I.V."/>
            <person name="Hibbett D.S."/>
        </authorList>
    </citation>
    <scope>NUCLEOTIDE SEQUENCE [LARGE SCALE GENOMIC DNA]</scope>
    <source>
        <strain evidence="4 5">HHB12733</strain>
    </source>
</reference>
<sequence>MLNIALALGLAGSAAAQYSATYIPADAPDQSQVGQLGTNQCGTTNSQGSLCQNVYINGLDDFCLFAPPYTDGTNSTIGNTEEEEVSWCMRTGYGTRTIPDGTMQGVHWVQTPLYVQVTGFGDLTKLNIPAGDGGGELDPHSWTGLGNPQGGLVFGETFGGIQQYHEWTNFMSADEFCFRACVDGPEATTYCQHTYDTMGCEWNMPANYDIGSFTSCEADNGAPMGVYGTSTWDSTCQQTQCAGGTPDAQAPPASSMCTSVSSIANAAAVPPTATATGPYSFNSGALASSNSVGSTAKTTSGTTTTSGSSSMTTSRTGSGSNTAASNTSSGSSSPSNSAARGAAIALSLPVGTVFALGGVVLGMLLL</sequence>
<dbReference type="EMBL" id="KV423957">
    <property type="protein sequence ID" value="KZT57893.1"/>
    <property type="molecule type" value="Genomic_DNA"/>
</dbReference>
<dbReference type="Proteomes" id="UP000076842">
    <property type="component" value="Unassembled WGS sequence"/>
</dbReference>
<dbReference type="InParanoid" id="A0A165GCE1"/>
<dbReference type="STRING" id="1353952.A0A165GCE1"/>
<keyword evidence="2" id="KW-0472">Membrane</keyword>
<proteinExistence type="predicted"/>
<evidence type="ECO:0000256" key="3">
    <source>
        <dbReference type="SAM" id="SignalP"/>
    </source>
</evidence>
<gene>
    <name evidence="4" type="ORF">CALCODRAFT_495529</name>
</gene>